<organism evidence="4 5">
    <name type="scientific">Trichomalopsis sarcophagae</name>
    <dbReference type="NCBI Taxonomy" id="543379"/>
    <lineage>
        <taxon>Eukaryota</taxon>
        <taxon>Metazoa</taxon>
        <taxon>Ecdysozoa</taxon>
        <taxon>Arthropoda</taxon>
        <taxon>Hexapoda</taxon>
        <taxon>Insecta</taxon>
        <taxon>Pterygota</taxon>
        <taxon>Neoptera</taxon>
        <taxon>Endopterygota</taxon>
        <taxon>Hymenoptera</taxon>
        <taxon>Apocrita</taxon>
        <taxon>Proctotrupomorpha</taxon>
        <taxon>Chalcidoidea</taxon>
        <taxon>Pteromalidae</taxon>
        <taxon>Pteromalinae</taxon>
        <taxon>Trichomalopsis</taxon>
    </lineage>
</organism>
<gene>
    <name evidence="4" type="ORF">TSAR_010760</name>
</gene>
<dbReference type="InterPro" id="IPR036770">
    <property type="entry name" value="Ankyrin_rpt-contain_sf"/>
</dbReference>
<name>A0A232ETW4_9HYME</name>
<dbReference type="AlphaFoldDB" id="A0A232ETW4"/>
<dbReference type="Proteomes" id="UP000215335">
    <property type="component" value="Unassembled WGS sequence"/>
</dbReference>
<dbReference type="Pfam" id="PF13857">
    <property type="entry name" value="Ank_5"/>
    <property type="match status" value="1"/>
</dbReference>
<dbReference type="STRING" id="543379.A0A232ETW4"/>
<sequence length="464" mass="53144">MFYQVLEDLAEMDRVRMHDIYFSIAQRSPNTLERVYMEMLNMPDVSKEDICREFIRARISFPLIVGLGDLDLAEGMISWGIDVNEPTIRNNRALHMACLQGDLKMAELLLKNNADANASDGTNRTPLMSLFIAMRGRWLFNIDDCYQMTRLLVSYGAKLGPLDMESIAIAVECANLDTVMLLVNEANGDLNYRSDISGESCLHLAVSNVQPGVLEYVIRAFKGDLDPRNENGWTPLLQATLTNFQNLKAVKTLLKSGADFRVRYNQRLTSFDLLLGGEHKPELAWLYFDLGLDVMGSKVKSLHRAVRLTSPWTLDIVAEIARKEMMGVLVVGNNRLVFCRDDTARSYLRVCKNQLRKMQKMKFYGDVSFWDVLSGDRARSMEYAKNLELVNAFFQTKCNGLFPIYCARMRHKFIDMVSRNILIDVCSLVVCETIKRPIMYEIMQHEVMIHLENEDFVELLSCCR</sequence>
<dbReference type="EMBL" id="NNAY01002223">
    <property type="protein sequence ID" value="OXU21774.1"/>
    <property type="molecule type" value="Genomic_DNA"/>
</dbReference>
<feature type="repeat" description="ANK" evidence="3">
    <location>
        <begin position="231"/>
        <end position="265"/>
    </location>
</feature>
<evidence type="ECO:0000256" key="1">
    <source>
        <dbReference type="ARBA" id="ARBA00022737"/>
    </source>
</evidence>
<proteinExistence type="predicted"/>
<dbReference type="Pfam" id="PF12796">
    <property type="entry name" value="Ank_2"/>
    <property type="match status" value="1"/>
</dbReference>
<feature type="repeat" description="ANK" evidence="3">
    <location>
        <begin position="89"/>
        <end position="121"/>
    </location>
</feature>
<dbReference type="InterPro" id="IPR002110">
    <property type="entry name" value="Ankyrin_rpt"/>
</dbReference>
<evidence type="ECO:0000256" key="3">
    <source>
        <dbReference type="PROSITE-ProRule" id="PRU00023"/>
    </source>
</evidence>
<accession>A0A232ETW4</accession>
<dbReference type="SUPFAM" id="SSF48403">
    <property type="entry name" value="Ankyrin repeat"/>
    <property type="match status" value="1"/>
</dbReference>
<dbReference type="PANTHER" id="PTHR24198">
    <property type="entry name" value="ANKYRIN REPEAT AND PROTEIN KINASE DOMAIN-CONTAINING PROTEIN"/>
    <property type="match status" value="1"/>
</dbReference>
<evidence type="ECO:0000256" key="2">
    <source>
        <dbReference type="ARBA" id="ARBA00023043"/>
    </source>
</evidence>
<keyword evidence="5" id="KW-1185">Reference proteome</keyword>
<reference evidence="4 5" key="1">
    <citation type="journal article" date="2017" name="Curr. Biol.">
        <title>The Evolution of Venom by Co-option of Single-Copy Genes.</title>
        <authorList>
            <person name="Martinson E.O."/>
            <person name="Mrinalini"/>
            <person name="Kelkar Y.D."/>
            <person name="Chang C.H."/>
            <person name="Werren J.H."/>
        </authorList>
    </citation>
    <scope>NUCLEOTIDE SEQUENCE [LARGE SCALE GENOMIC DNA]</scope>
    <source>
        <strain evidence="4 5">Alberta</strain>
        <tissue evidence="4">Whole body</tissue>
    </source>
</reference>
<protein>
    <submittedName>
        <fullName evidence="4">Uncharacterized protein</fullName>
    </submittedName>
</protein>
<dbReference type="Gene3D" id="1.25.40.20">
    <property type="entry name" value="Ankyrin repeat-containing domain"/>
    <property type="match status" value="2"/>
</dbReference>
<evidence type="ECO:0000313" key="5">
    <source>
        <dbReference type="Proteomes" id="UP000215335"/>
    </source>
</evidence>
<evidence type="ECO:0000313" key="4">
    <source>
        <dbReference type="EMBL" id="OXU21774.1"/>
    </source>
</evidence>
<dbReference type="PANTHER" id="PTHR24198:SF165">
    <property type="entry name" value="ANKYRIN REPEAT-CONTAINING PROTEIN-RELATED"/>
    <property type="match status" value="1"/>
</dbReference>
<dbReference type="PROSITE" id="PS50088">
    <property type="entry name" value="ANK_REPEAT"/>
    <property type="match status" value="2"/>
</dbReference>
<dbReference type="SMART" id="SM00248">
    <property type="entry name" value="ANK"/>
    <property type="match status" value="4"/>
</dbReference>
<keyword evidence="1" id="KW-0677">Repeat</keyword>
<comment type="caution">
    <text evidence="4">The sequence shown here is derived from an EMBL/GenBank/DDBJ whole genome shotgun (WGS) entry which is preliminary data.</text>
</comment>
<dbReference type="PROSITE" id="PS50297">
    <property type="entry name" value="ANK_REP_REGION"/>
    <property type="match status" value="1"/>
</dbReference>
<keyword evidence="2 3" id="KW-0040">ANK repeat</keyword>